<proteinExistence type="predicted"/>
<dbReference type="SUPFAM" id="SSF46689">
    <property type="entry name" value="Homeodomain-like"/>
    <property type="match status" value="1"/>
</dbReference>
<reference evidence="2" key="1">
    <citation type="submission" date="2022-08" db="EMBL/GenBank/DDBJ databases">
        <title>Complete genome sequence of Mycoplasma molare type strain H 542.</title>
        <authorList>
            <person name="Spergser J."/>
        </authorList>
    </citation>
    <scope>NUCLEOTIDE SEQUENCE</scope>
    <source>
        <strain evidence="2">H 542</strain>
    </source>
</reference>
<evidence type="ECO:0000313" key="3">
    <source>
        <dbReference type="Proteomes" id="UP001058364"/>
    </source>
</evidence>
<keyword evidence="3" id="KW-1185">Reference proteome</keyword>
<evidence type="ECO:0000313" key="2">
    <source>
        <dbReference type="EMBL" id="UWD33886.1"/>
    </source>
</evidence>
<protein>
    <recommendedName>
        <fullName evidence="1">HTH rpiR-type domain-containing protein</fullName>
    </recommendedName>
</protein>
<accession>A0ABY5TV42</accession>
<evidence type="ECO:0000259" key="1">
    <source>
        <dbReference type="PROSITE" id="PS51071"/>
    </source>
</evidence>
<organism evidence="2 3">
    <name type="scientific">Mesomycoplasma molare</name>
    <dbReference type="NCBI Taxonomy" id="171288"/>
    <lineage>
        <taxon>Bacteria</taxon>
        <taxon>Bacillati</taxon>
        <taxon>Mycoplasmatota</taxon>
        <taxon>Mycoplasmoidales</taxon>
        <taxon>Metamycoplasmataceae</taxon>
        <taxon>Mesomycoplasma</taxon>
    </lineage>
</organism>
<name>A0ABY5TV42_9BACT</name>
<dbReference type="InterPro" id="IPR000281">
    <property type="entry name" value="HTH_RpiR"/>
</dbReference>
<dbReference type="Gene3D" id="1.10.10.10">
    <property type="entry name" value="Winged helix-like DNA-binding domain superfamily/Winged helix DNA-binding domain"/>
    <property type="match status" value="1"/>
</dbReference>
<dbReference type="RefSeq" id="WP_027123548.1">
    <property type="nucleotide sequence ID" value="NZ_CP103423.1"/>
</dbReference>
<dbReference type="InterPro" id="IPR009057">
    <property type="entry name" value="Homeodomain-like_sf"/>
</dbReference>
<feature type="domain" description="HTH rpiR-type" evidence="1">
    <location>
        <begin position="1"/>
        <end position="74"/>
    </location>
</feature>
<dbReference type="PROSITE" id="PS51071">
    <property type="entry name" value="HTH_RPIR"/>
    <property type="match status" value="1"/>
</dbReference>
<dbReference type="EMBL" id="CP103423">
    <property type="protein sequence ID" value="UWD33886.1"/>
    <property type="molecule type" value="Genomic_DNA"/>
</dbReference>
<dbReference type="Proteomes" id="UP001058364">
    <property type="component" value="Chromosome"/>
</dbReference>
<dbReference type="InterPro" id="IPR036388">
    <property type="entry name" value="WH-like_DNA-bd_sf"/>
</dbReference>
<gene>
    <name evidence="2" type="ORF">NX772_02125</name>
</gene>
<sequence>MLIVHKKRVRLTSIENSLEEWIENNIETFINLRENELADYILTTPSAISVYIKKIGYKNYKEFQQQVIQNYDEQKKKDKNPFTNSVFKTSIYYDIKQYINSLLIDNKFMLQIYNSFSKAENIGIVKYSNIDFSTLNLEKFLTTNKNKILINDDLKNIKSQNTLFIVFDNFYESVDIEKIIKNIHDSNNYFIVFSNKNIDVAQYKNGSFFLIKSLFGDIELNKKIAKNFFIFVLDLMIEMLM</sequence>